<evidence type="ECO:0000256" key="1">
    <source>
        <dbReference type="ARBA" id="ARBA00006484"/>
    </source>
</evidence>
<dbReference type="AlphaFoldDB" id="A0A6B3RNA8"/>
<dbReference type="PRINTS" id="PR00081">
    <property type="entry name" value="GDHRDH"/>
</dbReference>
<keyword evidence="4" id="KW-1185">Reference proteome</keyword>
<dbReference type="PANTHER" id="PTHR24321:SF8">
    <property type="entry name" value="ESTRADIOL 17-BETA-DEHYDROGENASE 8-RELATED"/>
    <property type="match status" value="1"/>
</dbReference>
<dbReference type="GO" id="GO:0016491">
    <property type="term" value="F:oxidoreductase activity"/>
    <property type="evidence" value="ECO:0007669"/>
    <property type="project" value="UniProtKB-KW"/>
</dbReference>
<evidence type="ECO:0000313" key="4">
    <source>
        <dbReference type="Proteomes" id="UP000481421"/>
    </source>
</evidence>
<dbReference type="SUPFAM" id="SSF51735">
    <property type="entry name" value="NAD(P)-binding Rossmann-fold domains"/>
    <property type="match status" value="1"/>
</dbReference>
<dbReference type="PRINTS" id="PR00080">
    <property type="entry name" value="SDRFAMILY"/>
</dbReference>
<dbReference type="FunFam" id="3.40.50.720:FF:000084">
    <property type="entry name" value="Short-chain dehydrogenase reductase"/>
    <property type="match status" value="1"/>
</dbReference>
<accession>A0A6B3RNA8</accession>
<organism evidence="3 4">
    <name type="scientific">Pseudotabrizicola algicola</name>
    <dbReference type="NCBI Taxonomy" id="2709381"/>
    <lineage>
        <taxon>Bacteria</taxon>
        <taxon>Pseudomonadati</taxon>
        <taxon>Pseudomonadota</taxon>
        <taxon>Alphaproteobacteria</taxon>
        <taxon>Rhodobacterales</taxon>
        <taxon>Paracoccaceae</taxon>
        <taxon>Pseudotabrizicola</taxon>
    </lineage>
</organism>
<dbReference type="Pfam" id="PF13561">
    <property type="entry name" value="adh_short_C2"/>
    <property type="match status" value="1"/>
</dbReference>
<dbReference type="PANTHER" id="PTHR24321">
    <property type="entry name" value="DEHYDROGENASES, SHORT CHAIN"/>
    <property type="match status" value="1"/>
</dbReference>
<proteinExistence type="inferred from homology"/>
<dbReference type="Proteomes" id="UP000481421">
    <property type="component" value="Unassembled WGS sequence"/>
</dbReference>
<comment type="similarity">
    <text evidence="1">Belongs to the short-chain dehydrogenases/reductases (SDR) family.</text>
</comment>
<protein>
    <submittedName>
        <fullName evidence="3">SDR family oxidoreductase</fullName>
    </submittedName>
</protein>
<evidence type="ECO:0000313" key="3">
    <source>
        <dbReference type="EMBL" id="NEX46683.1"/>
    </source>
</evidence>
<name>A0A6B3RNA8_9RHOB</name>
<dbReference type="PROSITE" id="PS00061">
    <property type="entry name" value="ADH_SHORT"/>
    <property type="match status" value="1"/>
</dbReference>
<dbReference type="CDD" id="cd05233">
    <property type="entry name" value="SDR_c"/>
    <property type="match status" value="1"/>
</dbReference>
<dbReference type="InterPro" id="IPR036291">
    <property type="entry name" value="NAD(P)-bd_dom_sf"/>
</dbReference>
<dbReference type="EMBL" id="JAAIKE010000003">
    <property type="protein sequence ID" value="NEX46683.1"/>
    <property type="molecule type" value="Genomic_DNA"/>
</dbReference>
<dbReference type="InterPro" id="IPR020904">
    <property type="entry name" value="Sc_DH/Rdtase_CS"/>
</dbReference>
<evidence type="ECO:0000256" key="2">
    <source>
        <dbReference type="ARBA" id="ARBA00023002"/>
    </source>
</evidence>
<dbReference type="RefSeq" id="WP_164611626.1">
    <property type="nucleotide sequence ID" value="NZ_JAAIKE010000003.1"/>
</dbReference>
<keyword evidence="2" id="KW-0560">Oxidoreductase</keyword>
<comment type="caution">
    <text evidence="3">The sequence shown here is derived from an EMBL/GenBank/DDBJ whole genome shotgun (WGS) entry which is preliminary data.</text>
</comment>
<reference evidence="3 4" key="1">
    <citation type="submission" date="2020-02" db="EMBL/GenBank/DDBJ databases">
        <title>Rhodobacter algicola sp. nov., isolated from microalga culture.</title>
        <authorList>
            <person name="Park C.-Y."/>
        </authorList>
    </citation>
    <scope>NUCLEOTIDE SEQUENCE [LARGE SCALE GENOMIC DNA]</scope>
    <source>
        <strain evidence="3 4">ETT8</strain>
    </source>
</reference>
<dbReference type="InterPro" id="IPR002347">
    <property type="entry name" value="SDR_fam"/>
</dbReference>
<gene>
    <name evidence="3" type="ORF">G3572_10735</name>
</gene>
<dbReference type="Gene3D" id="3.40.50.720">
    <property type="entry name" value="NAD(P)-binding Rossmann-like Domain"/>
    <property type="match status" value="1"/>
</dbReference>
<sequence length="252" mass="25608">MSVIQDLAGRTAVVTGAAGGLGRVIAERLAASGARIVALDLPEMLEALPPEWEGVAVDLADPAAPARMQAVAARLGPVAVVVANAGLVPPWRGVTELDAAEWHRVMTVNVWGVASTLGSFADALAASGHGSAIIMASINGFRAHPRQMLYTASKHAAIGVMRAAAMELGPRGVRVNALAPGPIATEALISRIVTRHENGGPAPEVALAALAADTMLGRMATPEDVANLAHFLASDAAAGLTGHVYPVEAGLP</sequence>